<comment type="caution">
    <text evidence="10">The sequence shown here is derived from an EMBL/GenBank/DDBJ whole genome shotgun (WGS) entry which is preliminary data.</text>
</comment>
<dbReference type="Pfam" id="PF03441">
    <property type="entry name" value="FAD_binding_7"/>
    <property type="match status" value="1"/>
</dbReference>
<evidence type="ECO:0000256" key="3">
    <source>
        <dbReference type="ARBA" id="ARBA00022630"/>
    </source>
</evidence>
<dbReference type="Gene3D" id="1.25.40.80">
    <property type="match status" value="1"/>
</dbReference>
<dbReference type="NCBIfam" id="TIGR02765">
    <property type="entry name" value="crypto_DASH"/>
    <property type="match status" value="1"/>
</dbReference>
<dbReference type="InterPro" id="IPR006050">
    <property type="entry name" value="DNA_photolyase_N"/>
</dbReference>
<dbReference type="RefSeq" id="WP_150899767.1">
    <property type="nucleotide sequence ID" value="NZ_WAAU01000013.1"/>
</dbReference>
<dbReference type="SUPFAM" id="SSF48173">
    <property type="entry name" value="Cryptochrome/photolyase FAD-binding domain"/>
    <property type="match status" value="1"/>
</dbReference>
<evidence type="ECO:0000256" key="1">
    <source>
        <dbReference type="ARBA" id="ARBA00005862"/>
    </source>
</evidence>
<dbReference type="InterPro" id="IPR002081">
    <property type="entry name" value="Cryptochrome/DNA_photolyase_1"/>
</dbReference>
<gene>
    <name evidence="10" type="ORF">F7018_09175</name>
</gene>
<evidence type="ECO:0000256" key="7">
    <source>
        <dbReference type="PIRSR" id="PIRSR602081-2"/>
    </source>
</evidence>
<evidence type="ECO:0000313" key="11">
    <source>
        <dbReference type="Proteomes" id="UP000467305"/>
    </source>
</evidence>
<dbReference type="SUPFAM" id="SSF52425">
    <property type="entry name" value="Cryptochrome/photolyase, N-terminal domain"/>
    <property type="match status" value="1"/>
</dbReference>
<feature type="site" description="Electron transfer via tryptophanyl radical" evidence="7">
    <location>
        <position position="371"/>
    </location>
</feature>
<sequence length="434" mass="51644">MQFKKTAIVWFTSNLRVLDNKPLYEACVNYENVIGLYCFNKHDFTETQFGIKKIEKFRAKFLVESVLDLSKNLKKLNISLFCYFDFPEDFIPQFCSDHNADAIYFQKDFTYEELKVIEIITQKISKKTLLYSYYDQFLFHPENIPFTLKNIPEVFTSFRKKVEKNTTIENQLSVTPKKRTNLIKVSSQIFSLEDLGFESFEINLNTAFPFLGGESQATKRLLYYFFESKKISFYKKTRNGLLGTDYSSKFSPWLANGSISAKTIYWEIKKYEQQNGSNQSTYWMIFELIWRDYFKYLSLKHKNNLFKLEGIKQINYHWKKDSNLIQSWINGKTSNEFVNANMIELKLTGWMSNRGRQNVASYFTKELMLDWRIGATYFESILIDYDVHSNYGNWQYVSGVGNDPRDRKFNTQLQAERYDSMGKYRRTWLQTNLF</sequence>
<dbReference type="PRINTS" id="PR00147">
    <property type="entry name" value="DNAPHOTLYASE"/>
</dbReference>
<feature type="binding site" evidence="6">
    <location>
        <begin position="247"/>
        <end position="251"/>
    </location>
    <ligand>
        <name>FAD</name>
        <dbReference type="ChEBI" id="CHEBI:57692"/>
    </ligand>
</feature>
<keyword evidence="11" id="KW-1185">Reference proteome</keyword>
<keyword evidence="4 6" id="KW-0274">FAD</keyword>
<evidence type="ECO:0000256" key="5">
    <source>
        <dbReference type="ARBA" id="ARBA00022991"/>
    </source>
</evidence>
<comment type="cofactor">
    <cofactor evidence="6 8">
        <name>FAD</name>
        <dbReference type="ChEBI" id="CHEBI:57692"/>
    </cofactor>
    <text evidence="6 8">Binds 1 FAD per subunit.</text>
</comment>
<dbReference type="PANTHER" id="PTHR11455">
    <property type="entry name" value="CRYPTOCHROME"/>
    <property type="match status" value="1"/>
</dbReference>
<evidence type="ECO:0000256" key="4">
    <source>
        <dbReference type="ARBA" id="ARBA00022827"/>
    </source>
</evidence>
<feature type="binding site" evidence="6">
    <location>
        <position position="234"/>
    </location>
    <ligand>
        <name>FAD</name>
        <dbReference type="ChEBI" id="CHEBI:57692"/>
    </ligand>
</feature>
<feature type="site" description="Electron transfer via tryptophanyl radical" evidence="7">
    <location>
        <position position="318"/>
    </location>
</feature>
<comment type="similarity">
    <text evidence="1 8">Belongs to the DNA photolyase class-1 family.</text>
</comment>
<evidence type="ECO:0000256" key="2">
    <source>
        <dbReference type="ARBA" id="ARBA00017881"/>
    </source>
</evidence>
<protein>
    <recommendedName>
        <fullName evidence="2 8">Cryptochrome DASH</fullName>
    </recommendedName>
</protein>
<evidence type="ECO:0000259" key="9">
    <source>
        <dbReference type="PROSITE" id="PS51645"/>
    </source>
</evidence>
<evidence type="ECO:0000256" key="6">
    <source>
        <dbReference type="PIRSR" id="PIRSR602081-1"/>
    </source>
</evidence>
<feature type="domain" description="Photolyase/cryptochrome alpha/beta" evidence="9">
    <location>
        <begin position="5"/>
        <end position="139"/>
    </location>
</feature>
<dbReference type="InterPro" id="IPR036155">
    <property type="entry name" value="Crypto/Photolyase_N_sf"/>
</dbReference>
<proteinExistence type="inferred from homology"/>
<keyword evidence="5 8" id="KW-0157">Chromophore</keyword>
<dbReference type="AlphaFoldDB" id="A0A7J5ALD1"/>
<dbReference type="InterPro" id="IPR036134">
    <property type="entry name" value="Crypto/Photolyase_FAD-like_sf"/>
</dbReference>
<reference evidence="10 11" key="1">
    <citation type="submission" date="2019-09" db="EMBL/GenBank/DDBJ databases">
        <authorList>
            <person name="Cao W.R."/>
        </authorList>
    </citation>
    <scope>NUCLEOTIDE SEQUENCE [LARGE SCALE GENOMIC DNA]</scope>
    <source>
        <strain evidence="11">a4</strain>
    </source>
</reference>
<dbReference type="Gene3D" id="3.40.50.620">
    <property type="entry name" value="HUPs"/>
    <property type="match status" value="1"/>
</dbReference>
<dbReference type="Gene3D" id="1.10.579.10">
    <property type="entry name" value="DNA Cyclobutane Dipyrimidine Photolyase, subunit A, domain 3"/>
    <property type="match status" value="1"/>
</dbReference>
<dbReference type="PANTHER" id="PTHR11455:SF22">
    <property type="entry name" value="CRYPTOCHROME DASH"/>
    <property type="match status" value="1"/>
</dbReference>
<dbReference type="Proteomes" id="UP000467305">
    <property type="component" value="Unassembled WGS sequence"/>
</dbReference>
<dbReference type="GO" id="GO:0003677">
    <property type="term" value="F:DNA binding"/>
    <property type="evidence" value="ECO:0007669"/>
    <property type="project" value="TreeGrafter"/>
</dbReference>
<evidence type="ECO:0000313" key="10">
    <source>
        <dbReference type="EMBL" id="KAB1158343.1"/>
    </source>
</evidence>
<feature type="binding site" evidence="6">
    <location>
        <begin position="384"/>
        <end position="386"/>
    </location>
    <ligand>
        <name>FAD</name>
        <dbReference type="ChEBI" id="CHEBI:57692"/>
    </ligand>
</feature>
<dbReference type="Pfam" id="PF00875">
    <property type="entry name" value="DNA_photolyase"/>
    <property type="match status" value="1"/>
</dbReference>
<organism evidence="10 11">
    <name type="scientific">Tenacibaculum aiptasiae</name>
    <dbReference type="NCBI Taxonomy" id="426481"/>
    <lineage>
        <taxon>Bacteria</taxon>
        <taxon>Pseudomonadati</taxon>
        <taxon>Bacteroidota</taxon>
        <taxon>Flavobacteriia</taxon>
        <taxon>Flavobacteriales</taxon>
        <taxon>Flavobacteriaceae</taxon>
        <taxon>Tenacibaculum</taxon>
    </lineage>
</organism>
<dbReference type="GO" id="GO:0000719">
    <property type="term" value="P:photoreactive repair"/>
    <property type="evidence" value="ECO:0007669"/>
    <property type="project" value="TreeGrafter"/>
</dbReference>
<dbReference type="InterPro" id="IPR014133">
    <property type="entry name" value="Cry_DASH"/>
</dbReference>
<dbReference type="GO" id="GO:0003904">
    <property type="term" value="F:deoxyribodipyrimidine photo-lyase activity"/>
    <property type="evidence" value="ECO:0007669"/>
    <property type="project" value="TreeGrafter"/>
</dbReference>
<feature type="site" description="Electron transfer via tryptophanyl radical" evidence="7">
    <location>
        <position position="394"/>
    </location>
</feature>
<comment type="function">
    <text evidence="8">May have a photoreceptor function.</text>
</comment>
<evidence type="ECO:0000256" key="8">
    <source>
        <dbReference type="RuleBase" id="RU367151"/>
    </source>
</evidence>
<dbReference type="InterPro" id="IPR014729">
    <property type="entry name" value="Rossmann-like_a/b/a_fold"/>
</dbReference>
<dbReference type="InterPro" id="IPR005101">
    <property type="entry name" value="Cryptochr/Photolyase_FAD-bd"/>
</dbReference>
<dbReference type="GO" id="GO:0071949">
    <property type="term" value="F:FAD binding"/>
    <property type="evidence" value="ECO:0007669"/>
    <property type="project" value="TreeGrafter"/>
</dbReference>
<dbReference type="OrthoDB" id="9772484at2"/>
<accession>A0A7J5ALD1</accession>
<dbReference type="EMBL" id="WAAU01000013">
    <property type="protein sequence ID" value="KAB1158343.1"/>
    <property type="molecule type" value="Genomic_DNA"/>
</dbReference>
<keyword evidence="3 6" id="KW-0285">Flavoprotein</keyword>
<name>A0A7J5ALD1_9FLAO</name>
<dbReference type="PROSITE" id="PS51645">
    <property type="entry name" value="PHR_CRY_ALPHA_BETA"/>
    <property type="match status" value="1"/>
</dbReference>
<comment type="cofactor">
    <cofactor evidence="8">
        <name>(6R)-5,10-methylene-5,6,7,8-tetrahydrofolate</name>
        <dbReference type="ChEBI" id="CHEBI:15636"/>
    </cofactor>
    <text evidence="8">Binds 1 5,10-methenyltetrahydrofolate (MTHF) per subunit.</text>
</comment>